<keyword evidence="1" id="KW-1133">Transmembrane helix</keyword>
<organism evidence="3 4">
    <name type="scientific">Olsenella porci</name>
    <dbReference type="NCBI Taxonomy" id="2652279"/>
    <lineage>
        <taxon>Bacteria</taxon>
        <taxon>Bacillati</taxon>
        <taxon>Actinomycetota</taxon>
        <taxon>Coriobacteriia</taxon>
        <taxon>Coriobacteriales</taxon>
        <taxon>Atopobiaceae</taxon>
        <taxon>Olsenella</taxon>
    </lineage>
</organism>
<dbReference type="RefSeq" id="WP_154435000.1">
    <property type="nucleotide sequence ID" value="NZ_VUNC01000004.1"/>
</dbReference>
<feature type="transmembrane region" description="Helical" evidence="1">
    <location>
        <begin position="145"/>
        <end position="163"/>
    </location>
</feature>
<dbReference type="EMBL" id="VUNC01000004">
    <property type="protein sequence ID" value="MST72645.1"/>
    <property type="molecule type" value="Genomic_DNA"/>
</dbReference>
<dbReference type="SUPFAM" id="SSF46565">
    <property type="entry name" value="Chaperone J-domain"/>
    <property type="match status" value="1"/>
</dbReference>
<feature type="transmembrane region" description="Helical" evidence="1">
    <location>
        <begin position="183"/>
        <end position="203"/>
    </location>
</feature>
<feature type="transmembrane region" description="Helical" evidence="1">
    <location>
        <begin position="239"/>
        <end position="260"/>
    </location>
</feature>
<dbReference type="InterPro" id="IPR001623">
    <property type="entry name" value="DnaJ_domain"/>
</dbReference>
<dbReference type="Gene3D" id="1.10.287.110">
    <property type="entry name" value="DnaJ domain"/>
    <property type="match status" value="1"/>
</dbReference>
<protein>
    <submittedName>
        <fullName evidence="3">J domain-containing protein</fullName>
    </submittedName>
</protein>
<accession>A0A6N7XRB3</accession>
<evidence type="ECO:0000259" key="2">
    <source>
        <dbReference type="PROSITE" id="PS50076"/>
    </source>
</evidence>
<feature type="domain" description="J" evidence="2">
    <location>
        <begin position="9"/>
        <end position="82"/>
    </location>
</feature>
<evidence type="ECO:0000313" key="3">
    <source>
        <dbReference type="EMBL" id="MST72645.1"/>
    </source>
</evidence>
<feature type="transmembrane region" description="Helical" evidence="1">
    <location>
        <begin position="272"/>
        <end position="291"/>
    </location>
</feature>
<comment type="caution">
    <text evidence="3">The sequence shown here is derived from an EMBL/GenBank/DDBJ whole genome shotgun (WGS) entry which is preliminary data.</text>
</comment>
<dbReference type="PROSITE" id="PS50076">
    <property type="entry name" value="DNAJ_2"/>
    <property type="match status" value="1"/>
</dbReference>
<name>A0A6N7XRB3_9ACTN</name>
<sequence length="344" mass="37084">MRQDMTQAEAEEVLGLPERYDQGELRRHLTQLARRFHPDNAERNGIPASEAQEQMTRVNKAYATLKPLFDSGVKVVHRDLVGADPSRGDGVHFSPTGERVARTQVDDSLFWDQDGNARGSSAVGRADAAADAQGHDLRRVLLGPVLLRLVLVALFALLWWRTFPLLGSGTPGHQEIPGLDPLAWAHLSAAAIYPTYLLAYEALTGNVSSALREAINGLVSYQTRVHVDIRRKGAYRSALSTLVETQLYGILVLPLALWLVGTGLSQPEGPAHVVLLVAGAVVAVDVLLSTLGSGIASSLSHALGAAIERRYVVARMALLKRCGQWETDPDEPAASGPAGKHAVR</sequence>
<reference evidence="3 4" key="1">
    <citation type="submission" date="2019-08" db="EMBL/GenBank/DDBJ databases">
        <title>In-depth cultivation of the pig gut microbiome towards novel bacterial diversity and tailored functional studies.</title>
        <authorList>
            <person name="Wylensek D."/>
            <person name="Hitch T.C.A."/>
            <person name="Clavel T."/>
        </authorList>
    </citation>
    <scope>NUCLEOTIDE SEQUENCE [LARGE SCALE GENOMIC DNA]</scope>
    <source>
        <strain evidence="3 4">CA-Schmier-601-WT-1</strain>
    </source>
</reference>
<keyword evidence="1" id="KW-0472">Membrane</keyword>
<dbReference type="AlphaFoldDB" id="A0A6N7XRB3"/>
<dbReference type="CDD" id="cd06257">
    <property type="entry name" value="DnaJ"/>
    <property type="match status" value="1"/>
</dbReference>
<keyword evidence="1" id="KW-0812">Transmembrane</keyword>
<gene>
    <name evidence="3" type="ORF">FYJ68_05940</name>
</gene>
<proteinExistence type="predicted"/>
<evidence type="ECO:0000313" key="4">
    <source>
        <dbReference type="Proteomes" id="UP000469325"/>
    </source>
</evidence>
<evidence type="ECO:0000256" key="1">
    <source>
        <dbReference type="SAM" id="Phobius"/>
    </source>
</evidence>
<dbReference type="Pfam" id="PF00226">
    <property type="entry name" value="DnaJ"/>
    <property type="match status" value="1"/>
</dbReference>
<keyword evidence="4" id="KW-1185">Reference proteome</keyword>
<dbReference type="Proteomes" id="UP000469325">
    <property type="component" value="Unassembled WGS sequence"/>
</dbReference>
<dbReference type="InterPro" id="IPR036869">
    <property type="entry name" value="J_dom_sf"/>
</dbReference>